<evidence type="ECO:0000313" key="1">
    <source>
        <dbReference type="EMBL" id="EEP52958.1"/>
    </source>
</evidence>
<dbReference type="HOGENOM" id="CLU_1352662_0_0_9"/>
<protein>
    <recommendedName>
        <fullName evidence="3">DUF2313 domain-containing protein</fullName>
    </recommendedName>
</protein>
<evidence type="ECO:0000313" key="2">
    <source>
        <dbReference type="Proteomes" id="UP000003081"/>
    </source>
</evidence>
<proteinExistence type="predicted"/>
<evidence type="ECO:0008006" key="3">
    <source>
        <dbReference type="Google" id="ProtNLM"/>
    </source>
</evidence>
<dbReference type="EMBL" id="ACOM01000005">
    <property type="protein sequence ID" value="EEP52958.1"/>
    <property type="molecule type" value="Genomic_DNA"/>
</dbReference>
<dbReference type="AlphaFoldDB" id="C4II18"/>
<dbReference type="Proteomes" id="UP000003081">
    <property type="component" value="Unassembled WGS sequence"/>
</dbReference>
<dbReference type="RefSeq" id="WP_003407409.1">
    <property type="nucleotide sequence ID" value="NZ_ACOM01000005.1"/>
</dbReference>
<reference evidence="1 2" key="1">
    <citation type="submission" date="2009-08" db="EMBL/GenBank/DDBJ databases">
        <authorList>
            <person name="Shrivastava S."/>
            <person name="Brinkac L.B."/>
            <person name="Brown J.L."/>
            <person name="Bruce D.B."/>
            <person name="Detter C."/>
            <person name="Green L.D."/>
            <person name="Munk C.A."/>
            <person name="Rogers Y.C."/>
            <person name="Tapia R."/>
            <person name="Sims D.R."/>
            <person name="Smith L.A."/>
            <person name="Smith T.J."/>
            <person name="Sutton G."/>
            <person name="Brettin T."/>
        </authorList>
    </citation>
    <scope>NUCLEOTIDE SEQUENCE [LARGE SCALE GENOMIC DNA]</scope>
    <source>
        <strain evidence="2">E4 str. BoNT E BL5262</strain>
    </source>
</reference>
<sequence>MNSKELLDLLPDYYNKSELVENILNAYALQFTKLKQKYDNATKQMSWRTADTDIYRYEQEYGLSNNTYSIEYRRAAVGSKIKGQETITKKVLEDILLDYCDKVEITVHNKEFYLEMHLTVNALFVDLVEKIIDLVLILIPADFGLKISIMVDRTAKGNINVASAFSNTSYYKLSSYLLENYKFKANLINANKAINTNSYTLR</sequence>
<dbReference type="InterPro" id="IPR018755">
    <property type="entry name" value="Phage_Mu_Gp48"/>
</dbReference>
<dbReference type="Pfam" id="PF10076">
    <property type="entry name" value="Phage_Mu_Gp48"/>
    <property type="match status" value="1"/>
</dbReference>
<keyword evidence="2" id="KW-1185">Reference proteome</keyword>
<name>C4II18_CLOBU</name>
<gene>
    <name evidence="1" type="ORF">CLP_2902</name>
</gene>
<organism evidence="1 2">
    <name type="scientific">Clostridium butyricum E4 str. BoNT E BL5262</name>
    <dbReference type="NCBI Taxonomy" id="632245"/>
    <lineage>
        <taxon>Bacteria</taxon>
        <taxon>Bacillati</taxon>
        <taxon>Bacillota</taxon>
        <taxon>Clostridia</taxon>
        <taxon>Eubacteriales</taxon>
        <taxon>Clostridiaceae</taxon>
        <taxon>Clostridium</taxon>
    </lineage>
</organism>
<accession>C4II18</accession>
<comment type="caution">
    <text evidence="1">The sequence shown here is derived from an EMBL/GenBank/DDBJ whole genome shotgun (WGS) entry which is preliminary data.</text>
</comment>